<feature type="domain" description="Mutator-like transposase" evidence="1">
    <location>
        <begin position="2"/>
        <end position="167"/>
    </location>
</feature>
<keyword evidence="3" id="KW-1185">Reference proteome</keyword>
<sequence length="213" mass="24264">MCHKNFDGTPAAMEAEAAVKLWPRSTNHNFRYVTFVSDRDSSAYNAVCALNDGRGPYDVPVQKEECINHVAKRLGTRLRKFKQGDFTVITTRTGKKMKRSALGGAKKLTNNVIQMLQRYYKKAISDNKNRSVESMRNAIMASFYHACSSDKAPKLHNLCPKDINSWCFYQRVLAPDETPRSHSVKPPYLSNIPSDKQEDIKRIYIDLTRTRAA</sequence>
<name>A0A8J4Y677_CHIOP</name>
<dbReference type="Pfam" id="PF20700">
    <property type="entry name" value="Mutator"/>
    <property type="match status" value="1"/>
</dbReference>
<gene>
    <name evidence="2" type="ORF">GWK47_052685</name>
</gene>
<proteinExistence type="predicted"/>
<evidence type="ECO:0000313" key="3">
    <source>
        <dbReference type="Proteomes" id="UP000770661"/>
    </source>
</evidence>
<dbReference type="AlphaFoldDB" id="A0A8J4Y677"/>
<comment type="caution">
    <text evidence="2">The sequence shown here is derived from an EMBL/GenBank/DDBJ whole genome shotgun (WGS) entry which is preliminary data.</text>
</comment>
<dbReference type="Proteomes" id="UP000770661">
    <property type="component" value="Unassembled WGS sequence"/>
</dbReference>
<organism evidence="2 3">
    <name type="scientific">Chionoecetes opilio</name>
    <name type="common">Atlantic snow crab</name>
    <name type="synonym">Cancer opilio</name>
    <dbReference type="NCBI Taxonomy" id="41210"/>
    <lineage>
        <taxon>Eukaryota</taxon>
        <taxon>Metazoa</taxon>
        <taxon>Ecdysozoa</taxon>
        <taxon>Arthropoda</taxon>
        <taxon>Crustacea</taxon>
        <taxon>Multicrustacea</taxon>
        <taxon>Malacostraca</taxon>
        <taxon>Eumalacostraca</taxon>
        <taxon>Eucarida</taxon>
        <taxon>Decapoda</taxon>
        <taxon>Pleocyemata</taxon>
        <taxon>Brachyura</taxon>
        <taxon>Eubrachyura</taxon>
        <taxon>Majoidea</taxon>
        <taxon>Majidae</taxon>
        <taxon>Chionoecetes</taxon>
    </lineage>
</organism>
<reference evidence="2" key="1">
    <citation type="submission" date="2020-07" db="EMBL/GenBank/DDBJ databases">
        <title>The High-quality genome of the commercially important snow crab, Chionoecetes opilio.</title>
        <authorList>
            <person name="Jeong J.-H."/>
            <person name="Ryu S."/>
        </authorList>
    </citation>
    <scope>NUCLEOTIDE SEQUENCE</scope>
    <source>
        <strain evidence="2">MADBK_172401_WGS</strain>
        <tissue evidence="2">Digestive gland</tissue>
    </source>
</reference>
<protein>
    <recommendedName>
        <fullName evidence="1">Mutator-like transposase domain-containing protein</fullName>
    </recommendedName>
</protein>
<dbReference type="EMBL" id="JACEEZ010016255">
    <property type="protein sequence ID" value="KAG0718304.1"/>
    <property type="molecule type" value="Genomic_DNA"/>
</dbReference>
<dbReference type="OrthoDB" id="6374276at2759"/>
<evidence type="ECO:0000259" key="1">
    <source>
        <dbReference type="Pfam" id="PF20700"/>
    </source>
</evidence>
<dbReference type="InterPro" id="IPR049012">
    <property type="entry name" value="Mutator_transp_dom"/>
</dbReference>
<evidence type="ECO:0000313" key="2">
    <source>
        <dbReference type="EMBL" id="KAG0718304.1"/>
    </source>
</evidence>
<accession>A0A8J4Y677</accession>